<dbReference type="GO" id="GO:0016020">
    <property type="term" value="C:membrane"/>
    <property type="evidence" value="ECO:0007669"/>
    <property type="project" value="UniProtKB-SubCell"/>
</dbReference>
<name>X1GX59_9ZZZZ</name>
<dbReference type="Gene3D" id="1.20.1250.20">
    <property type="entry name" value="MFS general substrate transporter like domains"/>
    <property type="match status" value="1"/>
</dbReference>
<keyword evidence="2" id="KW-0813">Transport</keyword>
<dbReference type="GO" id="GO:0022857">
    <property type="term" value="F:transmembrane transporter activity"/>
    <property type="evidence" value="ECO:0007669"/>
    <property type="project" value="InterPro"/>
</dbReference>
<evidence type="ECO:0000313" key="8">
    <source>
        <dbReference type="EMBL" id="GAH61757.1"/>
    </source>
</evidence>
<feature type="transmembrane region" description="Helical" evidence="6">
    <location>
        <begin position="65"/>
        <end position="82"/>
    </location>
</feature>
<evidence type="ECO:0000256" key="2">
    <source>
        <dbReference type="ARBA" id="ARBA00022448"/>
    </source>
</evidence>
<dbReference type="AlphaFoldDB" id="X1GX59"/>
<dbReference type="SUPFAM" id="SSF103473">
    <property type="entry name" value="MFS general substrate transporter"/>
    <property type="match status" value="1"/>
</dbReference>
<organism evidence="8">
    <name type="scientific">marine sediment metagenome</name>
    <dbReference type="NCBI Taxonomy" id="412755"/>
    <lineage>
        <taxon>unclassified sequences</taxon>
        <taxon>metagenomes</taxon>
        <taxon>ecological metagenomes</taxon>
    </lineage>
</organism>
<dbReference type="Pfam" id="PF07690">
    <property type="entry name" value="MFS_1"/>
    <property type="match status" value="1"/>
</dbReference>
<evidence type="ECO:0000259" key="7">
    <source>
        <dbReference type="PROSITE" id="PS50850"/>
    </source>
</evidence>
<keyword evidence="3 6" id="KW-0812">Transmembrane</keyword>
<evidence type="ECO:0000256" key="6">
    <source>
        <dbReference type="SAM" id="Phobius"/>
    </source>
</evidence>
<dbReference type="EMBL" id="BARU01017758">
    <property type="protein sequence ID" value="GAH61757.1"/>
    <property type="molecule type" value="Genomic_DNA"/>
</dbReference>
<evidence type="ECO:0000256" key="1">
    <source>
        <dbReference type="ARBA" id="ARBA00004141"/>
    </source>
</evidence>
<feature type="transmembrane region" description="Helical" evidence="6">
    <location>
        <begin position="94"/>
        <end position="112"/>
    </location>
</feature>
<keyword evidence="5 6" id="KW-0472">Membrane</keyword>
<comment type="subcellular location">
    <subcellularLocation>
        <location evidence="1">Membrane</location>
        <topology evidence="1">Multi-pass membrane protein</topology>
    </subcellularLocation>
</comment>
<reference evidence="8" key="1">
    <citation type="journal article" date="2014" name="Front. Microbiol.">
        <title>High frequency of phylogenetically diverse reductive dehalogenase-homologous genes in deep subseafloor sedimentary metagenomes.</title>
        <authorList>
            <person name="Kawai M."/>
            <person name="Futagami T."/>
            <person name="Toyoda A."/>
            <person name="Takaki Y."/>
            <person name="Nishi S."/>
            <person name="Hori S."/>
            <person name="Arai W."/>
            <person name="Tsubouchi T."/>
            <person name="Morono Y."/>
            <person name="Uchiyama I."/>
            <person name="Ito T."/>
            <person name="Fujiyama A."/>
            <person name="Inagaki F."/>
            <person name="Takami H."/>
        </authorList>
    </citation>
    <scope>NUCLEOTIDE SEQUENCE</scope>
    <source>
        <strain evidence="8">Expedition CK06-06</strain>
    </source>
</reference>
<dbReference type="PANTHER" id="PTHR42718:SF9">
    <property type="entry name" value="MAJOR FACILITATOR SUPERFAMILY MULTIDRUG TRANSPORTER MFSC"/>
    <property type="match status" value="1"/>
</dbReference>
<accession>X1GX59</accession>
<feature type="transmembrane region" description="Helical" evidence="6">
    <location>
        <begin position="196"/>
        <end position="220"/>
    </location>
</feature>
<dbReference type="InterPro" id="IPR036259">
    <property type="entry name" value="MFS_trans_sf"/>
</dbReference>
<evidence type="ECO:0000256" key="3">
    <source>
        <dbReference type="ARBA" id="ARBA00022692"/>
    </source>
</evidence>
<protein>
    <recommendedName>
        <fullName evidence="7">Major facilitator superfamily (MFS) profile domain-containing protein</fullName>
    </recommendedName>
</protein>
<gene>
    <name evidence="8" type="ORF">S03H2_29415</name>
</gene>
<feature type="domain" description="Major facilitator superfamily (MFS) profile" evidence="7">
    <location>
        <begin position="1"/>
        <end position="225"/>
    </location>
</feature>
<feature type="transmembrane region" description="Helical" evidence="6">
    <location>
        <begin position="166"/>
        <end position="184"/>
    </location>
</feature>
<evidence type="ECO:0000256" key="4">
    <source>
        <dbReference type="ARBA" id="ARBA00022989"/>
    </source>
</evidence>
<evidence type="ECO:0000256" key="5">
    <source>
        <dbReference type="ARBA" id="ARBA00023136"/>
    </source>
</evidence>
<proteinExistence type="predicted"/>
<dbReference type="InterPro" id="IPR020846">
    <property type="entry name" value="MFS_dom"/>
</dbReference>
<comment type="caution">
    <text evidence="8">The sequence shown here is derived from an EMBL/GenBank/DDBJ whole genome shotgun (WGS) entry which is preliminary data.</text>
</comment>
<feature type="transmembrane region" description="Helical" evidence="6">
    <location>
        <begin position="118"/>
        <end position="136"/>
    </location>
</feature>
<dbReference type="PROSITE" id="PS50850">
    <property type="entry name" value="MFS"/>
    <property type="match status" value="1"/>
</dbReference>
<dbReference type="FunFam" id="1.20.1250.20:FF:000503">
    <property type="entry name" value="Drug resistance transporter, EmrB/QacA subfamily"/>
    <property type="match status" value="1"/>
</dbReference>
<dbReference type="PANTHER" id="PTHR42718">
    <property type="entry name" value="MAJOR FACILITATOR SUPERFAMILY MULTIDRUG TRANSPORTER MFSC"/>
    <property type="match status" value="1"/>
</dbReference>
<keyword evidence="4 6" id="KW-1133">Transmembrane helix</keyword>
<feature type="non-terminal residue" evidence="8">
    <location>
        <position position="1"/>
    </location>
</feature>
<sequence length="225" mass="24572">LGILIFIRWEMKVKSPVLNIELFKNNPVFTFSNLAALISYSATFAVAFLLSLYLQYTKGLNPQNAGLILLSMPAMQAIFSPLAGRLSDRIEPRIIASVGMGLTTIGLVLLIFLDQNTAIEFILVSLIILGFGFALFSSPNTNAVMSSVDKRFYGVASATLATMRQIGMMLSMGIAMLLFALFIGRVEITPEYYPAFVSSLKIAFVIFAILCFGGIFASLARGKIR</sequence>
<dbReference type="InterPro" id="IPR011701">
    <property type="entry name" value="MFS"/>
</dbReference>
<feature type="transmembrane region" description="Helical" evidence="6">
    <location>
        <begin position="34"/>
        <end position="53"/>
    </location>
</feature>